<proteinExistence type="predicted"/>
<reference evidence="1" key="1">
    <citation type="submission" date="2022-08" db="EMBL/GenBank/DDBJ databases">
        <title>Genome Sequence of Lecanicillium fungicola.</title>
        <authorList>
            <person name="Buettner E."/>
        </authorList>
    </citation>
    <scope>NUCLEOTIDE SEQUENCE</scope>
    <source>
        <strain evidence="1">Babe33</strain>
    </source>
</reference>
<evidence type="ECO:0000313" key="2">
    <source>
        <dbReference type="Proteomes" id="UP001143910"/>
    </source>
</evidence>
<accession>A0ACC1MIT4</accession>
<dbReference type="EMBL" id="JANJQO010002494">
    <property type="protein sequence ID" value="KAJ2966840.1"/>
    <property type="molecule type" value="Genomic_DNA"/>
</dbReference>
<organism evidence="1 2">
    <name type="scientific">Zarea fungicola</name>
    <dbReference type="NCBI Taxonomy" id="93591"/>
    <lineage>
        <taxon>Eukaryota</taxon>
        <taxon>Fungi</taxon>
        <taxon>Dikarya</taxon>
        <taxon>Ascomycota</taxon>
        <taxon>Pezizomycotina</taxon>
        <taxon>Sordariomycetes</taxon>
        <taxon>Hypocreomycetidae</taxon>
        <taxon>Hypocreales</taxon>
        <taxon>Cordycipitaceae</taxon>
        <taxon>Zarea</taxon>
    </lineage>
</organism>
<evidence type="ECO:0000313" key="1">
    <source>
        <dbReference type="EMBL" id="KAJ2966840.1"/>
    </source>
</evidence>
<comment type="caution">
    <text evidence="1">The sequence shown here is derived from an EMBL/GenBank/DDBJ whole genome shotgun (WGS) entry which is preliminary data.</text>
</comment>
<sequence>MGSADENKPLGQEFTKSVIDATGPNASPRMRTVMSAFIQHLHDFAREVDLTMDEWLAGVNMINWAGQMSDDRRNEGMLMCDVLGLESLVDDITVQAANKAGIPATSSAILGPFWRADTPIRENGTTITFNTPSDGQVALMHGQITCAQTGKPLANAKVDVWQASTNGLYEQQDEKQVEHNLRGVFVTDAEGKYSFYCLRPTPYPIPMDGPAGKLLQLLDRQEFRPAHIHLIVTAEGYKPLTTQIFDANSDFLENDSVFAVKSGLTVTFEPRKDDPKAEWDLEYNVKLVAA</sequence>
<keyword evidence="2" id="KW-1185">Reference proteome</keyword>
<name>A0ACC1MIT4_9HYPO</name>
<protein>
    <submittedName>
        <fullName evidence="1">Uncharacterized protein</fullName>
    </submittedName>
</protein>
<dbReference type="Proteomes" id="UP001143910">
    <property type="component" value="Unassembled WGS sequence"/>
</dbReference>
<gene>
    <name evidence="1" type="ORF">NQ176_g9953</name>
</gene>